<dbReference type="EMBL" id="RFFH01000032">
    <property type="protein sequence ID" value="RMI27747.1"/>
    <property type="molecule type" value="Genomic_DNA"/>
</dbReference>
<proteinExistence type="predicted"/>
<name>A0A3M2KQ06_9NOCA</name>
<evidence type="ECO:0000313" key="1">
    <source>
        <dbReference type="EMBL" id="RMI27747.1"/>
    </source>
</evidence>
<dbReference type="OrthoDB" id="4557988at2"/>
<dbReference type="RefSeq" id="WP_122192108.1">
    <property type="nucleotide sequence ID" value="NZ_RFFH01000032.1"/>
</dbReference>
<dbReference type="Proteomes" id="UP000279275">
    <property type="component" value="Unassembled WGS sequence"/>
</dbReference>
<sequence length="128" mass="14423">MFEYHGWVHVLSTPEAIDPEPPLPLTEIRDAVEKLAGTGLVDLRAINGELHLHLGGYADEADHRPAELMREIGRLAPGSYGLLYIHDDEDTKNDNSFQVYRLARGWVTEHADWLLSPIVPALEDAWDE</sequence>
<comment type="caution">
    <text evidence="1">The sequence shown here is derived from an EMBL/GenBank/DDBJ whole genome shotgun (WGS) entry which is preliminary data.</text>
</comment>
<evidence type="ECO:0000313" key="2">
    <source>
        <dbReference type="Proteomes" id="UP000279275"/>
    </source>
</evidence>
<dbReference type="AlphaFoldDB" id="A0A3M2KQ06"/>
<gene>
    <name evidence="1" type="ORF">EBN03_33060</name>
</gene>
<accession>A0A3M2KQ06</accession>
<dbReference type="InterPro" id="IPR028965">
    <property type="entry name" value="Imm7"/>
</dbReference>
<keyword evidence="2" id="KW-1185">Reference proteome</keyword>
<evidence type="ECO:0008006" key="3">
    <source>
        <dbReference type="Google" id="ProtNLM"/>
    </source>
</evidence>
<protein>
    <recommendedName>
        <fullName evidence="3">Immunity protein 7</fullName>
    </recommendedName>
</protein>
<organism evidence="1 2">
    <name type="scientific">Nocardia stercoris</name>
    <dbReference type="NCBI Taxonomy" id="2483361"/>
    <lineage>
        <taxon>Bacteria</taxon>
        <taxon>Bacillati</taxon>
        <taxon>Actinomycetota</taxon>
        <taxon>Actinomycetes</taxon>
        <taxon>Mycobacteriales</taxon>
        <taxon>Nocardiaceae</taxon>
        <taxon>Nocardia</taxon>
    </lineage>
</organism>
<dbReference type="Pfam" id="PF15585">
    <property type="entry name" value="Imm7"/>
    <property type="match status" value="1"/>
</dbReference>
<reference evidence="1 2" key="1">
    <citation type="submission" date="2018-10" db="EMBL/GenBank/DDBJ databases">
        <title>Isolation from cow dung.</title>
        <authorList>
            <person name="Ling L."/>
        </authorList>
    </citation>
    <scope>NUCLEOTIDE SEQUENCE [LARGE SCALE GENOMIC DNA]</scope>
    <source>
        <strain evidence="1 2">NEAU-LL90</strain>
    </source>
</reference>